<keyword evidence="1" id="KW-1133">Transmembrane helix</keyword>
<sequence>MQKFNCLAARHGDETAARFDPGVVLIAVAGGVLAWWFVGASARRQLRKHPDKAFAQMLLTGLLAFLPAALLIEGLSDGSLLLATRRTPVVLFDCAAGKFWMFAGIYYFSAVAMISHAVASWSFWRGSARS</sequence>
<reference evidence="3" key="1">
    <citation type="journal article" date="2019" name="Int. J. Syst. Evol. Microbiol.">
        <title>The Global Catalogue of Microorganisms (GCM) 10K type strain sequencing project: providing services to taxonomists for standard genome sequencing and annotation.</title>
        <authorList>
            <consortium name="The Broad Institute Genomics Platform"/>
            <consortium name="The Broad Institute Genome Sequencing Center for Infectious Disease"/>
            <person name="Wu L."/>
            <person name="Ma J."/>
        </authorList>
    </citation>
    <scope>NUCLEOTIDE SEQUENCE [LARGE SCALE GENOMIC DNA]</scope>
    <source>
        <strain evidence="3">KCTC 42875</strain>
    </source>
</reference>
<organism evidence="2 3">
    <name type="scientific">Lysobacter cavernae</name>
    <dbReference type="NCBI Taxonomy" id="1685901"/>
    <lineage>
        <taxon>Bacteria</taxon>
        <taxon>Pseudomonadati</taxon>
        <taxon>Pseudomonadota</taxon>
        <taxon>Gammaproteobacteria</taxon>
        <taxon>Lysobacterales</taxon>
        <taxon>Lysobacteraceae</taxon>
        <taxon>Lysobacter</taxon>
    </lineage>
</organism>
<feature type="transmembrane region" description="Helical" evidence="1">
    <location>
        <begin position="54"/>
        <end position="72"/>
    </location>
</feature>
<keyword evidence="1" id="KW-0812">Transmembrane</keyword>
<dbReference type="Proteomes" id="UP001595740">
    <property type="component" value="Unassembled WGS sequence"/>
</dbReference>
<protein>
    <submittedName>
        <fullName evidence="2">Uncharacterized protein</fullName>
    </submittedName>
</protein>
<evidence type="ECO:0000313" key="2">
    <source>
        <dbReference type="EMBL" id="MFC3549978.1"/>
    </source>
</evidence>
<keyword evidence="1" id="KW-0472">Membrane</keyword>
<evidence type="ECO:0000256" key="1">
    <source>
        <dbReference type="SAM" id="Phobius"/>
    </source>
</evidence>
<name>A0ABV7RLG1_9GAMM</name>
<proteinExistence type="predicted"/>
<evidence type="ECO:0000313" key="3">
    <source>
        <dbReference type="Proteomes" id="UP001595740"/>
    </source>
</evidence>
<feature type="transmembrane region" description="Helical" evidence="1">
    <location>
        <begin position="22"/>
        <end position="42"/>
    </location>
</feature>
<dbReference type="EMBL" id="JBHRXK010000001">
    <property type="protein sequence ID" value="MFC3549978.1"/>
    <property type="molecule type" value="Genomic_DNA"/>
</dbReference>
<dbReference type="RefSeq" id="WP_386757377.1">
    <property type="nucleotide sequence ID" value="NZ_JBHRXK010000001.1"/>
</dbReference>
<comment type="caution">
    <text evidence="2">The sequence shown here is derived from an EMBL/GenBank/DDBJ whole genome shotgun (WGS) entry which is preliminary data.</text>
</comment>
<keyword evidence="3" id="KW-1185">Reference proteome</keyword>
<feature type="transmembrane region" description="Helical" evidence="1">
    <location>
        <begin position="99"/>
        <end position="124"/>
    </location>
</feature>
<gene>
    <name evidence="2" type="ORF">ACFOLC_03010</name>
</gene>
<accession>A0ABV7RLG1</accession>